<accession>A0A845STR7</accession>
<feature type="domain" description="DUF3846" evidence="2">
    <location>
        <begin position="1"/>
        <end position="101"/>
    </location>
</feature>
<organism evidence="4 5">
    <name type="scientific">Anaerotruncus colihominis</name>
    <dbReference type="NCBI Taxonomy" id="169435"/>
    <lineage>
        <taxon>Bacteria</taxon>
        <taxon>Bacillati</taxon>
        <taxon>Bacillota</taxon>
        <taxon>Clostridia</taxon>
        <taxon>Eubacteriales</taxon>
        <taxon>Oscillospiraceae</taxon>
        <taxon>Anaerotruncus</taxon>
    </lineage>
</organism>
<proteinExistence type="predicted"/>
<dbReference type="Pfam" id="PF12957">
    <property type="entry name" value="DUF3846"/>
    <property type="match status" value="1"/>
</dbReference>
<evidence type="ECO:0000313" key="5">
    <source>
        <dbReference type="Proteomes" id="UP000462501"/>
    </source>
</evidence>
<dbReference type="RefSeq" id="WP_162220577.1">
    <property type="nucleotide sequence ID" value="NZ_JANJZM010000013.1"/>
</dbReference>
<dbReference type="Pfam" id="PF14191">
    <property type="entry name" value="YodL"/>
    <property type="match status" value="1"/>
</dbReference>
<gene>
    <name evidence="4" type="ORF">FMM72_03285</name>
</gene>
<evidence type="ECO:0000259" key="2">
    <source>
        <dbReference type="Pfam" id="PF12957"/>
    </source>
</evidence>
<dbReference type="EMBL" id="VIQT01000007">
    <property type="protein sequence ID" value="NDO38278.1"/>
    <property type="molecule type" value="Genomic_DNA"/>
</dbReference>
<evidence type="ECO:0000313" key="4">
    <source>
        <dbReference type="EMBL" id="NDO38278.1"/>
    </source>
</evidence>
<evidence type="ECO:0000259" key="3">
    <source>
        <dbReference type="Pfam" id="PF14191"/>
    </source>
</evidence>
<dbReference type="Proteomes" id="UP000462501">
    <property type="component" value="Unassembled WGS sequence"/>
</dbReference>
<reference evidence="4 5" key="1">
    <citation type="submission" date="2019-06" db="EMBL/GenBank/DDBJ databases">
        <title>Draft genome sequences of 15 bacterial species constituting the stable defined intestinal microbiota of the GM15 gnotobiotic mouse model.</title>
        <authorList>
            <person name="Elie C."/>
            <person name="Mathieu A."/>
            <person name="Saliou A."/>
            <person name="Darnaud M."/>
            <person name="Leulier F."/>
            <person name="Tamellini A."/>
        </authorList>
    </citation>
    <scope>NUCLEOTIDE SEQUENCE [LARGE SCALE GENOMIC DNA]</scope>
    <source>
        <strain evidence="4 5">JM4-15</strain>
    </source>
</reference>
<dbReference type="InterPro" id="IPR024559">
    <property type="entry name" value="DUF3846"/>
</dbReference>
<feature type="compositionally biased region" description="Basic and acidic residues" evidence="1">
    <location>
        <begin position="331"/>
        <end position="367"/>
    </location>
</feature>
<feature type="domain" description="YodL-like" evidence="3">
    <location>
        <begin position="226"/>
        <end position="324"/>
    </location>
</feature>
<name>A0A845STR7_9FIRM</name>
<dbReference type="AlphaFoldDB" id="A0A845STR7"/>
<feature type="region of interest" description="Disordered" evidence="1">
    <location>
        <begin position="329"/>
        <end position="367"/>
    </location>
</feature>
<comment type="caution">
    <text evidence="4">The sequence shown here is derived from an EMBL/GenBank/DDBJ whole genome shotgun (WGS) entry which is preliminary data.</text>
</comment>
<evidence type="ECO:0000256" key="1">
    <source>
        <dbReference type="SAM" id="MobiDB-lite"/>
    </source>
</evidence>
<dbReference type="InterPro" id="IPR025923">
    <property type="entry name" value="YodL-like_dom"/>
</dbReference>
<sequence>MKVLMIEPGKVPYEAELDGSLKSMQEAVGGGIEGYYPYAEPVAIVCNDEGKINGLPLNRAIYNQDGEMIEIMAGTFFIAGLGEESYADLPDYFMEQYKEQFRYPEKFYRLAGEVVAVKQPLPPEEKQQPAPVMEEPGGDDIRLDESTDLAFDLDEFFRKNSGAYADLYPDSHAEKERMADELLSGDTGKIRMRLAAFEREEHMEGETAPLLEHISSYEKEYGISTYSIYQLDLSDNTDNLRFMSLDWLEKKGLPVDRNNYQMVYAAQLSPGETLEDIYTRFNIDHPEDFKGHSLSVSDVVVLHEKGSDSAYYVDSIGFKELPDFFGGTRQQEAKRDGSLREQLDDAKKQAAKAEPKTPEKKKEPERS</sequence>
<protein>
    <submittedName>
        <fullName evidence="4">DUF3846 domain-containing protein</fullName>
    </submittedName>
</protein>